<evidence type="ECO:0000259" key="1">
    <source>
        <dbReference type="Pfam" id="PF09346"/>
    </source>
</evidence>
<dbReference type="EMBL" id="CP003349">
    <property type="protein sequence ID" value="AFD05841.1"/>
    <property type="molecule type" value="Genomic_DNA"/>
</dbReference>
<dbReference type="SUPFAM" id="SSF160631">
    <property type="entry name" value="SMI1/KNR4-like"/>
    <property type="match status" value="1"/>
</dbReference>
<dbReference type="Proteomes" id="UP000007590">
    <property type="component" value="Chromosome"/>
</dbReference>
<dbReference type="HOGENOM" id="CLU_1823192_0_0_10"/>
<dbReference type="Gene3D" id="3.40.1580.10">
    <property type="entry name" value="SMI1/KNR4-like"/>
    <property type="match status" value="1"/>
</dbReference>
<dbReference type="InterPro" id="IPR037883">
    <property type="entry name" value="Knr4/Smi1-like_sf"/>
</dbReference>
<dbReference type="OrthoDB" id="893746at2"/>
<dbReference type="eggNOG" id="ENOG5032W2B">
    <property type="taxonomic scope" value="Bacteria"/>
</dbReference>
<dbReference type="AlphaFoldDB" id="H8KPE3"/>
<evidence type="ECO:0000313" key="2">
    <source>
        <dbReference type="EMBL" id="AFD05841.1"/>
    </source>
</evidence>
<accession>H8KPE3</accession>
<dbReference type="RefSeq" id="WP_014679069.1">
    <property type="nucleotide sequence ID" value="NC_017770.1"/>
</dbReference>
<keyword evidence="3" id="KW-1185">Reference proteome</keyword>
<proteinExistence type="predicted"/>
<evidence type="ECO:0000313" key="3">
    <source>
        <dbReference type="Proteomes" id="UP000007590"/>
    </source>
</evidence>
<gene>
    <name evidence="2" type="ordered locus">Solca_0717</name>
</gene>
<dbReference type="InterPro" id="IPR018958">
    <property type="entry name" value="Knr4/Smi1-like_dom"/>
</dbReference>
<feature type="domain" description="Knr4/Smi1-like" evidence="1">
    <location>
        <begin position="24"/>
        <end position="132"/>
    </location>
</feature>
<dbReference type="Pfam" id="PF09346">
    <property type="entry name" value="SMI1_KNR4"/>
    <property type="match status" value="1"/>
</dbReference>
<reference evidence="2" key="1">
    <citation type="submission" date="2012-02" db="EMBL/GenBank/DDBJ databases">
        <title>The complete genome of Solitalea canadensis DSM 3403.</title>
        <authorList>
            <consortium name="US DOE Joint Genome Institute (JGI-PGF)"/>
            <person name="Lucas S."/>
            <person name="Copeland A."/>
            <person name="Lapidus A."/>
            <person name="Glavina del Rio T."/>
            <person name="Dalin E."/>
            <person name="Tice H."/>
            <person name="Bruce D."/>
            <person name="Goodwin L."/>
            <person name="Pitluck S."/>
            <person name="Peters L."/>
            <person name="Ovchinnikova G."/>
            <person name="Lu M."/>
            <person name="Kyrpides N."/>
            <person name="Mavromatis K."/>
            <person name="Ivanova N."/>
            <person name="Brettin T."/>
            <person name="Detter J.C."/>
            <person name="Han C."/>
            <person name="Larimer F."/>
            <person name="Land M."/>
            <person name="Hauser L."/>
            <person name="Markowitz V."/>
            <person name="Cheng J.-F."/>
            <person name="Hugenholtz P."/>
            <person name="Woyke T."/>
            <person name="Wu D."/>
            <person name="Spring S."/>
            <person name="Schroeder M."/>
            <person name="Kopitz M."/>
            <person name="Brambilla E."/>
            <person name="Klenk H.-P."/>
            <person name="Eisen J.A."/>
        </authorList>
    </citation>
    <scope>NUCLEOTIDE SEQUENCE</scope>
    <source>
        <strain evidence="2">DSM 3403</strain>
    </source>
</reference>
<name>H8KPE3_SOLCM</name>
<sequence>MFNNGKIEEILLKYNCPRRINHSSTTIEQIENLVKFKIPLDYKVYLQNYLGFEEFIGSKFMHLWDLDEIIEFNNYGIVEKLPNTLGIGSNASSEFIALELTEDGNCRVVISPFIGLDKQDHIEIGTSFTDFLVRLDNGQEWF</sequence>
<organism evidence="2 3">
    <name type="scientific">Solitalea canadensis (strain ATCC 29591 / DSM 3403 / JCM 21819 / LMG 8368 / NBRC 15130 / NCIMB 12057 / USAM 9D)</name>
    <name type="common">Flexibacter canadensis</name>
    <dbReference type="NCBI Taxonomy" id="929556"/>
    <lineage>
        <taxon>Bacteria</taxon>
        <taxon>Pseudomonadati</taxon>
        <taxon>Bacteroidota</taxon>
        <taxon>Sphingobacteriia</taxon>
        <taxon>Sphingobacteriales</taxon>
        <taxon>Sphingobacteriaceae</taxon>
        <taxon>Solitalea</taxon>
    </lineage>
</organism>
<dbReference type="KEGG" id="scn:Solca_0717"/>
<protein>
    <recommendedName>
        <fullName evidence="1">Knr4/Smi1-like domain-containing protein</fullName>
    </recommendedName>
</protein>